<evidence type="ECO:0000256" key="1">
    <source>
        <dbReference type="SAM" id="MobiDB-lite"/>
    </source>
</evidence>
<keyword evidence="2" id="KW-0732">Signal</keyword>
<organism evidence="3 4">
    <name type="scientific">Dispira parvispora</name>
    <dbReference type="NCBI Taxonomy" id="1520584"/>
    <lineage>
        <taxon>Eukaryota</taxon>
        <taxon>Fungi</taxon>
        <taxon>Fungi incertae sedis</taxon>
        <taxon>Zoopagomycota</taxon>
        <taxon>Kickxellomycotina</taxon>
        <taxon>Dimargaritomycetes</taxon>
        <taxon>Dimargaritales</taxon>
        <taxon>Dimargaritaceae</taxon>
        <taxon>Dispira</taxon>
    </lineage>
</organism>
<feature type="chain" id="PRO_5040816740" evidence="2">
    <location>
        <begin position="20"/>
        <end position="443"/>
    </location>
</feature>
<evidence type="ECO:0000313" key="4">
    <source>
        <dbReference type="Proteomes" id="UP001150925"/>
    </source>
</evidence>
<dbReference type="OrthoDB" id="5743717at2759"/>
<proteinExistence type="predicted"/>
<reference evidence="3" key="1">
    <citation type="submission" date="2022-07" db="EMBL/GenBank/DDBJ databases">
        <title>Phylogenomic reconstructions and comparative analyses of Kickxellomycotina fungi.</title>
        <authorList>
            <person name="Reynolds N.K."/>
            <person name="Stajich J.E."/>
            <person name="Barry K."/>
            <person name="Grigoriev I.V."/>
            <person name="Crous P."/>
            <person name="Smith M.E."/>
        </authorList>
    </citation>
    <scope>NUCLEOTIDE SEQUENCE</scope>
    <source>
        <strain evidence="3">RSA 1196</strain>
    </source>
</reference>
<feature type="compositionally biased region" description="Polar residues" evidence="1">
    <location>
        <begin position="428"/>
        <end position="443"/>
    </location>
</feature>
<comment type="caution">
    <text evidence="3">The sequence shown here is derived from an EMBL/GenBank/DDBJ whole genome shotgun (WGS) entry which is preliminary data.</text>
</comment>
<protein>
    <submittedName>
        <fullName evidence="3">Uncharacterized protein</fullName>
    </submittedName>
</protein>
<feature type="compositionally biased region" description="Polar residues" evidence="1">
    <location>
        <begin position="352"/>
        <end position="369"/>
    </location>
</feature>
<feature type="compositionally biased region" description="Polar residues" evidence="1">
    <location>
        <begin position="405"/>
        <end position="419"/>
    </location>
</feature>
<gene>
    <name evidence="3" type="ORF">IWQ62_006550</name>
</gene>
<evidence type="ECO:0000313" key="3">
    <source>
        <dbReference type="EMBL" id="KAJ1950555.1"/>
    </source>
</evidence>
<evidence type="ECO:0000256" key="2">
    <source>
        <dbReference type="SAM" id="SignalP"/>
    </source>
</evidence>
<name>A0A9W8AMT7_9FUNG</name>
<accession>A0A9W8AMT7</accession>
<feature type="compositionally biased region" description="Polar residues" evidence="1">
    <location>
        <begin position="319"/>
        <end position="335"/>
    </location>
</feature>
<keyword evidence="4" id="KW-1185">Reference proteome</keyword>
<sequence>MVRVVLSVTFLALLAQTRAMVNLKDEGLERELSNHKLPKGMYEVDCSAWDETGKCIEPEIDHHGSKSTGNTGNSEHKSTAPRNEAMNVGWDYEKETHSGKATEGYDEELEEYAEHNGHKSTSSSSHAFNEDLEEYIEHESDNSTSTRNTAANDVDTGANVVEYVDAHASVRANYQCGKVNTGSGSAFVYSAWGHYCSASQYSHGIGTKVKPLFNFLPYSPEFVVAGNITVTRYENLEEMRTTDLKYEWYYTKNNLNREDPYATGCVKATGFNLEFICFEGKFLYFSQTSEGIYEHHYATLAAHASRLRNDDCEVEASHGWTQQKQVSTYGSTNEQYGDAPAPINEQFEAAPGSTQQKPVNTPESTNQQFEDAPVSPQYPASNNVDTPASPKDTVASHADTPASPMHNQVNTPESTNQQFEDAPASPQYPASNNVNTPASPKDT</sequence>
<feature type="region of interest" description="Disordered" evidence="1">
    <location>
        <begin position="58"/>
        <end position="85"/>
    </location>
</feature>
<feature type="non-terminal residue" evidence="3">
    <location>
        <position position="443"/>
    </location>
</feature>
<dbReference type="AlphaFoldDB" id="A0A9W8AMT7"/>
<feature type="region of interest" description="Disordered" evidence="1">
    <location>
        <begin position="318"/>
        <end position="443"/>
    </location>
</feature>
<feature type="signal peptide" evidence="2">
    <location>
        <begin position="1"/>
        <end position="19"/>
    </location>
</feature>
<dbReference type="Proteomes" id="UP001150925">
    <property type="component" value="Unassembled WGS sequence"/>
</dbReference>
<dbReference type="EMBL" id="JANBPY010003706">
    <property type="protein sequence ID" value="KAJ1950555.1"/>
    <property type="molecule type" value="Genomic_DNA"/>
</dbReference>